<gene>
    <name evidence="1" type="ORF">OESDEN_24129</name>
</gene>
<dbReference type="AlphaFoldDB" id="A0A0B1RX89"/>
<evidence type="ECO:0000313" key="1">
    <source>
        <dbReference type="EMBL" id="KHJ76251.1"/>
    </source>
</evidence>
<accession>A0A0B1RX89</accession>
<proteinExistence type="predicted"/>
<sequence>MRTAPAMSMTEIDQKRVASVVSVEVADVVTASVEDAVAEVADPLQLLIMMTEQRRASRVKQ</sequence>
<dbReference type="Proteomes" id="UP000053660">
    <property type="component" value="Unassembled WGS sequence"/>
</dbReference>
<reference evidence="1 2" key="1">
    <citation type="submission" date="2014-03" db="EMBL/GenBank/DDBJ databases">
        <title>Draft genome of the hookworm Oesophagostomum dentatum.</title>
        <authorList>
            <person name="Mitreva M."/>
        </authorList>
    </citation>
    <scope>NUCLEOTIDE SEQUENCE [LARGE SCALE GENOMIC DNA]</scope>
    <source>
        <strain evidence="1 2">OD-Hann</strain>
    </source>
</reference>
<protein>
    <submittedName>
        <fullName evidence="1">Uncharacterized protein</fullName>
    </submittedName>
</protein>
<organism evidence="1 2">
    <name type="scientific">Oesophagostomum dentatum</name>
    <name type="common">Nodular worm</name>
    <dbReference type="NCBI Taxonomy" id="61180"/>
    <lineage>
        <taxon>Eukaryota</taxon>
        <taxon>Metazoa</taxon>
        <taxon>Ecdysozoa</taxon>
        <taxon>Nematoda</taxon>
        <taxon>Chromadorea</taxon>
        <taxon>Rhabditida</taxon>
        <taxon>Rhabditina</taxon>
        <taxon>Rhabditomorpha</taxon>
        <taxon>Strongyloidea</taxon>
        <taxon>Strongylidae</taxon>
        <taxon>Oesophagostomum</taxon>
    </lineage>
</organism>
<dbReference type="EMBL" id="KN611941">
    <property type="protein sequence ID" value="KHJ76251.1"/>
    <property type="molecule type" value="Genomic_DNA"/>
</dbReference>
<name>A0A0B1RX89_OESDE</name>
<keyword evidence="2" id="KW-1185">Reference proteome</keyword>
<evidence type="ECO:0000313" key="2">
    <source>
        <dbReference type="Proteomes" id="UP000053660"/>
    </source>
</evidence>